<dbReference type="KEGG" id="samy:DB32_003764"/>
<feature type="signal peptide" evidence="1">
    <location>
        <begin position="1"/>
        <end position="23"/>
    </location>
</feature>
<dbReference type="Proteomes" id="UP000034883">
    <property type="component" value="Chromosome"/>
</dbReference>
<protein>
    <submittedName>
        <fullName evidence="2">Uncharacterized protein</fullName>
    </submittedName>
</protein>
<evidence type="ECO:0000256" key="1">
    <source>
        <dbReference type="SAM" id="SignalP"/>
    </source>
</evidence>
<evidence type="ECO:0000313" key="2">
    <source>
        <dbReference type="EMBL" id="AKF06615.1"/>
    </source>
</evidence>
<sequence length="185" mass="19619">MRWLLAATLLTALGCGASSVPCASSLACGEGRVCGLDGACGGLPPSAGHAAHRAPESWAITEDGAPRALERGDDAITIGGARHGALWLRFDPLLDAPERAVLVLHAPDPATRRAREGTITITRPDGHELARARVTTGAARPITITIPIEAQRTIELVVRADHALTVATPRHLEPRRRPRLELVLR</sequence>
<keyword evidence="3" id="KW-1185">Reference proteome</keyword>
<reference evidence="2 3" key="1">
    <citation type="submission" date="2015-03" db="EMBL/GenBank/DDBJ databases">
        <title>Genome assembly of Sandaracinus amylolyticus DSM 53668.</title>
        <authorList>
            <person name="Sharma G."/>
            <person name="Subramanian S."/>
        </authorList>
    </citation>
    <scope>NUCLEOTIDE SEQUENCE [LARGE SCALE GENOMIC DNA]</scope>
    <source>
        <strain evidence="2 3">DSM 53668</strain>
    </source>
</reference>
<proteinExistence type="predicted"/>
<accession>A0A0F6W3T5</accession>
<keyword evidence="1" id="KW-0732">Signal</keyword>
<evidence type="ECO:0000313" key="3">
    <source>
        <dbReference type="Proteomes" id="UP000034883"/>
    </source>
</evidence>
<dbReference type="AlphaFoldDB" id="A0A0F6W3T5"/>
<organism evidence="2 3">
    <name type="scientific">Sandaracinus amylolyticus</name>
    <dbReference type="NCBI Taxonomy" id="927083"/>
    <lineage>
        <taxon>Bacteria</taxon>
        <taxon>Pseudomonadati</taxon>
        <taxon>Myxococcota</taxon>
        <taxon>Polyangia</taxon>
        <taxon>Polyangiales</taxon>
        <taxon>Sandaracinaceae</taxon>
        <taxon>Sandaracinus</taxon>
    </lineage>
</organism>
<dbReference type="STRING" id="927083.DB32_003764"/>
<name>A0A0F6W3T5_9BACT</name>
<dbReference type="PROSITE" id="PS51257">
    <property type="entry name" value="PROKAR_LIPOPROTEIN"/>
    <property type="match status" value="1"/>
</dbReference>
<feature type="chain" id="PRO_5002511147" evidence="1">
    <location>
        <begin position="24"/>
        <end position="185"/>
    </location>
</feature>
<gene>
    <name evidence="2" type="ORF">DB32_003764</name>
</gene>
<dbReference type="RefSeq" id="WP_053233771.1">
    <property type="nucleotide sequence ID" value="NZ_CP011125.1"/>
</dbReference>
<dbReference type="EMBL" id="CP011125">
    <property type="protein sequence ID" value="AKF06615.1"/>
    <property type="molecule type" value="Genomic_DNA"/>
</dbReference>